<reference evidence="1 2" key="1">
    <citation type="journal article" date="2019" name="Sci. Rep.">
        <title>Orb-weaving spider Araneus ventricosus genome elucidates the spidroin gene catalogue.</title>
        <authorList>
            <person name="Kono N."/>
            <person name="Nakamura H."/>
            <person name="Ohtoshi R."/>
            <person name="Moran D.A.P."/>
            <person name="Shinohara A."/>
            <person name="Yoshida Y."/>
            <person name="Fujiwara M."/>
            <person name="Mori M."/>
            <person name="Tomita M."/>
            <person name="Arakawa K."/>
        </authorList>
    </citation>
    <scope>NUCLEOTIDE SEQUENCE [LARGE SCALE GENOMIC DNA]</scope>
</reference>
<organism evidence="1 2">
    <name type="scientific">Araneus ventricosus</name>
    <name type="common">Orbweaver spider</name>
    <name type="synonym">Epeira ventricosa</name>
    <dbReference type="NCBI Taxonomy" id="182803"/>
    <lineage>
        <taxon>Eukaryota</taxon>
        <taxon>Metazoa</taxon>
        <taxon>Ecdysozoa</taxon>
        <taxon>Arthropoda</taxon>
        <taxon>Chelicerata</taxon>
        <taxon>Arachnida</taxon>
        <taxon>Araneae</taxon>
        <taxon>Araneomorphae</taxon>
        <taxon>Entelegynae</taxon>
        <taxon>Araneoidea</taxon>
        <taxon>Araneidae</taxon>
        <taxon>Araneus</taxon>
    </lineage>
</organism>
<protein>
    <submittedName>
        <fullName evidence="1">Uncharacterized protein</fullName>
    </submittedName>
</protein>
<gene>
    <name evidence="1" type="ORF">AVEN_229044_1</name>
</gene>
<evidence type="ECO:0000313" key="2">
    <source>
        <dbReference type="Proteomes" id="UP000499080"/>
    </source>
</evidence>
<name>A0A4Y2CY30_ARAVE</name>
<proteinExistence type="predicted"/>
<accession>A0A4Y2CY30</accession>
<comment type="caution">
    <text evidence="1">The sequence shown here is derived from an EMBL/GenBank/DDBJ whole genome shotgun (WGS) entry which is preliminary data.</text>
</comment>
<dbReference type="AlphaFoldDB" id="A0A4Y2CY30"/>
<dbReference type="Proteomes" id="UP000499080">
    <property type="component" value="Unassembled WGS sequence"/>
</dbReference>
<dbReference type="EMBL" id="BGPR01000263">
    <property type="protein sequence ID" value="GBM09009.1"/>
    <property type="molecule type" value="Genomic_DNA"/>
</dbReference>
<evidence type="ECO:0000313" key="1">
    <source>
        <dbReference type="EMBL" id="GBM09009.1"/>
    </source>
</evidence>
<dbReference type="OrthoDB" id="8121869at2759"/>
<keyword evidence="2" id="KW-1185">Reference proteome</keyword>
<sequence length="160" mass="18563">MHLEAQILNFNYLMFSVVLGDSSHAFGRYLRNNDNRKPIDAPLDRANSYRFNDFLIHARHPTVIHLIVHLENGQRVYFHDKKCCLTCPSTLRKQNAHLSSDFTRTLLHNEAPQYYTLNNGNKTWQRQKQGQAVLEEAEIRSSDALGLMYTVHPIRNPKSS</sequence>